<dbReference type="Pfam" id="PF01926">
    <property type="entry name" value="MMR_HSR1"/>
    <property type="match status" value="1"/>
</dbReference>
<evidence type="ECO:0000313" key="7">
    <source>
        <dbReference type="Proteomes" id="UP001219525"/>
    </source>
</evidence>
<dbReference type="Gene3D" id="3.40.50.300">
    <property type="entry name" value="P-loop containing nucleotide triphosphate hydrolases"/>
    <property type="match status" value="1"/>
</dbReference>
<dbReference type="Proteomes" id="UP001219525">
    <property type="component" value="Unassembled WGS sequence"/>
</dbReference>
<dbReference type="EMBL" id="JARJCW010000001">
    <property type="protein sequence ID" value="KAJ7230395.1"/>
    <property type="molecule type" value="Genomic_DNA"/>
</dbReference>
<dbReference type="PROSITE" id="PS51706">
    <property type="entry name" value="G_ENGB"/>
    <property type="match status" value="1"/>
</dbReference>
<dbReference type="GO" id="GO:0046872">
    <property type="term" value="F:metal ion binding"/>
    <property type="evidence" value="ECO:0007669"/>
    <property type="project" value="UniProtKB-KW"/>
</dbReference>
<dbReference type="InterPro" id="IPR006073">
    <property type="entry name" value="GTP-bd"/>
</dbReference>
<reference evidence="6" key="1">
    <citation type="submission" date="2023-03" db="EMBL/GenBank/DDBJ databases">
        <title>Massive genome expansion in bonnet fungi (Mycena s.s.) driven by repeated elements and novel gene families across ecological guilds.</title>
        <authorList>
            <consortium name="Lawrence Berkeley National Laboratory"/>
            <person name="Harder C.B."/>
            <person name="Miyauchi S."/>
            <person name="Viragh M."/>
            <person name="Kuo A."/>
            <person name="Thoen E."/>
            <person name="Andreopoulos B."/>
            <person name="Lu D."/>
            <person name="Skrede I."/>
            <person name="Drula E."/>
            <person name="Henrissat B."/>
            <person name="Morin E."/>
            <person name="Kohler A."/>
            <person name="Barry K."/>
            <person name="LaButti K."/>
            <person name="Morin E."/>
            <person name="Salamov A."/>
            <person name="Lipzen A."/>
            <person name="Mereny Z."/>
            <person name="Hegedus B."/>
            <person name="Baldrian P."/>
            <person name="Stursova M."/>
            <person name="Weitz H."/>
            <person name="Taylor A."/>
            <person name="Grigoriev I.V."/>
            <person name="Nagy L.G."/>
            <person name="Martin F."/>
            <person name="Kauserud H."/>
        </authorList>
    </citation>
    <scope>NUCLEOTIDE SEQUENCE</scope>
    <source>
        <strain evidence="6">9144</strain>
    </source>
</reference>
<dbReference type="GO" id="GO:0005525">
    <property type="term" value="F:GTP binding"/>
    <property type="evidence" value="ECO:0007669"/>
    <property type="project" value="UniProtKB-KW"/>
</dbReference>
<name>A0AAD6YVU6_9AGAR</name>
<evidence type="ECO:0000256" key="1">
    <source>
        <dbReference type="ARBA" id="ARBA00022723"/>
    </source>
</evidence>
<keyword evidence="6" id="KW-0378">Hydrolase</keyword>
<organism evidence="6 7">
    <name type="scientific">Mycena pura</name>
    <dbReference type="NCBI Taxonomy" id="153505"/>
    <lineage>
        <taxon>Eukaryota</taxon>
        <taxon>Fungi</taxon>
        <taxon>Dikarya</taxon>
        <taxon>Basidiomycota</taxon>
        <taxon>Agaricomycotina</taxon>
        <taxon>Agaricomycetes</taxon>
        <taxon>Agaricomycetidae</taxon>
        <taxon>Agaricales</taxon>
        <taxon>Marasmiineae</taxon>
        <taxon>Mycenaceae</taxon>
        <taxon>Mycena</taxon>
    </lineage>
</organism>
<evidence type="ECO:0000256" key="2">
    <source>
        <dbReference type="ARBA" id="ARBA00022741"/>
    </source>
</evidence>
<dbReference type="CDD" id="cd01876">
    <property type="entry name" value="YihA_EngB"/>
    <property type="match status" value="1"/>
</dbReference>
<protein>
    <submittedName>
        <fullName evidence="6">P-loop containing nucleoside triphosphate hydrolase protein</fullName>
    </submittedName>
</protein>
<dbReference type="GO" id="GO:0016787">
    <property type="term" value="F:hydrolase activity"/>
    <property type="evidence" value="ECO:0007669"/>
    <property type="project" value="UniProtKB-KW"/>
</dbReference>
<dbReference type="SUPFAM" id="SSF52540">
    <property type="entry name" value="P-loop containing nucleoside triphosphate hydrolases"/>
    <property type="match status" value="1"/>
</dbReference>
<dbReference type="GO" id="GO:0005739">
    <property type="term" value="C:mitochondrion"/>
    <property type="evidence" value="ECO:0007669"/>
    <property type="project" value="TreeGrafter"/>
</dbReference>
<evidence type="ECO:0000259" key="5">
    <source>
        <dbReference type="PROSITE" id="PS51706"/>
    </source>
</evidence>
<gene>
    <name evidence="6" type="ORF">GGX14DRAFT_410654</name>
</gene>
<comment type="caution">
    <text evidence="6">The sequence shown here is derived from an EMBL/GenBank/DDBJ whole genome shotgun (WGS) entry which is preliminary data.</text>
</comment>
<sequence>MSLAFRHALRRKPRLTVGQLSLRQKSHVVPKFNHPRFVAAAATFDEVPALNGEPEVIVTGRANCGKSTLFNLVLETKKMMKISKKAGCTKSLNFYRVLVGSMHLVLVDSPGYGARGRREWGEMFNSYISTRKQLRRIYICFNAKHLLNDVDLEMIAYLSKTLQERTQPCTLQPVITKVDTIPVQELAQNVSKMQEQIRSAAPSCPPPILTSSWVSLRYGIERVRENISEVCGVFQKRMCSCTTDMIDKFGCSCGAKKIAK</sequence>
<dbReference type="PANTHER" id="PTHR46498">
    <property type="entry name" value="GTP-BINDING PROTEIN 8"/>
    <property type="match status" value="1"/>
</dbReference>
<proteinExistence type="predicted"/>
<dbReference type="AlphaFoldDB" id="A0AAD6YVU6"/>
<dbReference type="InterPro" id="IPR052279">
    <property type="entry name" value="EngB_GTPase"/>
</dbReference>
<evidence type="ECO:0000256" key="4">
    <source>
        <dbReference type="ARBA" id="ARBA00023134"/>
    </source>
</evidence>
<accession>A0AAD6YVU6</accession>
<keyword evidence="1" id="KW-0479">Metal-binding</keyword>
<keyword evidence="4" id="KW-0342">GTP-binding</keyword>
<feature type="domain" description="EngB-type G" evidence="5">
    <location>
        <begin position="52"/>
        <end position="233"/>
    </location>
</feature>
<dbReference type="InterPro" id="IPR030393">
    <property type="entry name" value="G_ENGB_dom"/>
</dbReference>
<dbReference type="InterPro" id="IPR027417">
    <property type="entry name" value="P-loop_NTPase"/>
</dbReference>
<evidence type="ECO:0000256" key="3">
    <source>
        <dbReference type="ARBA" id="ARBA00022842"/>
    </source>
</evidence>
<evidence type="ECO:0000313" key="6">
    <source>
        <dbReference type="EMBL" id="KAJ7230395.1"/>
    </source>
</evidence>
<dbReference type="PANTHER" id="PTHR46498:SF1">
    <property type="entry name" value="GTP-BINDING PROTEIN 8"/>
    <property type="match status" value="1"/>
</dbReference>
<keyword evidence="2" id="KW-0547">Nucleotide-binding</keyword>
<keyword evidence="3" id="KW-0460">Magnesium</keyword>
<keyword evidence="7" id="KW-1185">Reference proteome</keyword>